<keyword evidence="2" id="KW-0472">Membrane</keyword>
<proteinExistence type="predicted"/>
<dbReference type="Proteomes" id="UP000077852">
    <property type="component" value="Unassembled WGS sequence"/>
</dbReference>
<evidence type="ECO:0000256" key="2">
    <source>
        <dbReference type="SAM" id="Phobius"/>
    </source>
</evidence>
<gene>
    <name evidence="3" type="ORF">A3K87_19300</name>
</gene>
<dbReference type="AlphaFoldDB" id="A0AA91DLZ7"/>
<evidence type="ECO:0000313" key="3">
    <source>
        <dbReference type="EMBL" id="OAK62037.1"/>
    </source>
</evidence>
<sequence>MTASTVNDSLTPLDISQAVLEGEENPNVARPLTPKEQAATGVAPEQGRRARLQRALRSPAFAWGGAAVTGLALAMLYARRTHRI</sequence>
<feature type="region of interest" description="Disordered" evidence="1">
    <location>
        <begin position="27"/>
        <end position="47"/>
    </location>
</feature>
<keyword evidence="2" id="KW-1133">Transmembrane helix</keyword>
<name>A0AA91DLZ7_VARPD</name>
<keyword evidence="2" id="KW-0812">Transmembrane</keyword>
<accession>A0AA91DLZ7</accession>
<organism evidence="3 4">
    <name type="scientific">Variovorax paradoxus</name>
    <dbReference type="NCBI Taxonomy" id="34073"/>
    <lineage>
        <taxon>Bacteria</taxon>
        <taxon>Pseudomonadati</taxon>
        <taxon>Pseudomonadota</taxon>
        <taxon>Betaproteobacteria</taxon>
        <taxon>Burkholderiales</taxon>
        <taxon>Comamonadaceae</taxon>
        <taxon>Variovorax</taxon>
    </lineage>
</organism>
<evidence type="ECO:0000313" key="4">
    <source>
        <dbReference type="Proteomes" id="UP000077852"/>
    </source>
</evidence>
<protein>
    <submittedName>
        <fullName evidence="3">Uncharacterized protein</fullName>
    </submittedName>
</protein>
<dbReference type="EMBL" id="LVHG01000053">
    <property type="protein sequence ID" value="OAK62037.1"/>
    <property type="molecule type" value="Genomic_DNA"/>
</dbReference>
<comment type="caution">
    <text evidence="3">The sequence shown here is derived from an EMBL/GenBank/DDBJ whole genome shotgun (WGS) entry which is preliminary data.</text>
</comment>
<reference evidence="3 4" key="1">
    <citation type="submission" date="2016-03" db="EMBL/GenBank/DDBJ databases">
        <title>Genome sequence of Variovorax paradoxus KB5.</title>
        <authorList>
            <person name="Jeong H."/>
            <person name="Hong C.E."/>
            <person name="Jo S.H."/>
            <person name="Park J.M."/>
        </authorList>
    </citation>
    <scope>NUCLEOTIDE SEQUENCE [LARGE SCALE GENOMIC DNA]</scope>
    <source>
        <strain evidence="3 4">KB5</strain>
    </source>
</reference>
<dbReference type="RefSeq" id="WP_081268905.1">
    <property type="nucleotide sequence ID" value="NZ_LVHG01000053.1"/>
</dbReference>
<evidence type="ECO:0000256" key="1">
    <source>
        <dbReference type="SAM" id="MobiDB-lite"/>
    </source>
</evidence>
<feature type="transmembrane region" description="Helical" evidence="2">
    <location>
        <begin position="60"/>
        <end position="78"/>
    </location>
</feature>